<comment type="similarity">
    <text evidence="5">Belongs to the EutC family.</text>
</comment>
<dbReference type="RefSeq" id="WP_083345178.1">
    <property type="nucleotide sequence ID" value="NZ_LT629690.1"/>
</dbReference>
<dbReference type="PIRSF" id="PIRSF018982">
    <property type="entry name" value="EutC"/>
    <property type="match status" value="1"/>
</dbReference>
<feature type="binding site" evidence="5">
    <location>
        <position position="176"/>
    </location>
    <ligand>
        <name>adenosylcob(III)alamin</name>
        <dbReference type="ChEBI" id="CHEBI:18408"/>
    </ligand>
</feature>
<comment type="catalytic activity">
    <reaction evidence="5">
        <text>ethanolamine = acetaldehyde + NH4(+)</text>
        <dbReference type="Rhea" id="RHEA:15313"/>
        <dbReference type="ChEBI" id="CHEBI:15343"/>
        <dbReference type="ChEBI" id="CHEBI:28938"/>
        <dbReference type="ChEBI" id="CHEBI:57603"/>
        <dbReference type="EC" id="4.3.1.7"/>
    </reaction>
</comment>
<dbReference type="Gene3D" id="3.40.50.11240">
    <property type="entry name" value="Ethanolamine ammonia-lyase light chain (EutC)"/>
    <property type="match status" value="1"/>
</dbReference>
<accession>A0A1G7KJ63</accession>
<dbReference type="GO" id="GO:0046336">
    <property type="term" value="P:ethanolamine catabolic process"/>
    <property type="evidence" value="ECO:0007669"/>
    <property type="project" value="UniProtKB-UniRule"/>
</dbReference>
<name>A0A1G7KJ63_9BACT</name>
<evidence type="ECO:0000256" key="5">
    <source>
        <dbReference type="HAMAP-Rule" id="MF_00601"/>
    </source>
</evidence>
<evidence type="ECO:0000313" key="7">
    <source>
        <dbReference type="Proteomes" id="UP000182427"/>
    </source>
</evidence>
<dbReference type="GO" id="GO:0031419">
    <property type="term" value="F:cobalamin binding"/>
    <property type="evidence" value="ECO:0007669"/>
    <property type="project" value="UniProtKB-UniRule"/>
</dbReference>
<evidence type="ECO:0000256" key="2">
    <source>
        <dbReference type="ARBA" id="ARBA00023239"/>
    </source>
</evidence>
<proteinExistence type="inferred from homology"/>
<sequence>MERSLVNSESWSSLSEWTSARIALGRVGVSLPTNPLLDFTMDHARARDAVHAALDLTALSTQLYEHGFIAKQANSKAKDRSEYLRRPDLGRQLDPNCIALLQQEGMPRIKRITIVVADGLSALAPSLHALPMLTRLRDALPDWELDPVVATQARVALADDIGELRLANISLIFIGERPGLKSPDSLGAYLTYAPRRGRTDAERNCVSNIRPAGLSYDEAAFRLAHLIQSAYALGVSGTQLKDDSDSILPMLSGS</sequence>
<dbReference type="GO" id="GO:0009350">
    <property type="term" value="C:ethanolamine ammonia-lyase complex"/>
    <property type="evidence" value="ECO:0007669"/>
    <property type="project" value="UniProtKB-UniRule"/>
</dbReference>
<protein>
    <recommendedName>
        <fullName evidence="5">Ethanolamine ammonia-lyase small subunit</fullName>
        <shortName evidence="5">EAL small subunit</shortName>
        <ecNumber evidence="5">4.3.1.7</ecNumber>
    </recommendedName>
</protein>
<evidence type="ECO:0000313" key="6">
    <source>
        <dbReference type="EMBL" id="SDF37232.1"/>
    </source>
</evidence>
<dbReference type="GO" id="GO:0031471">
    <property type="term" value="C:ethanolamine degradation polyhedral organelle"/>
    <property type="evidence" value="ECO:0007669"/>
    <property type="project" value="UniProtKB-UniRule"/>
</dbReference>
<dbReference type="UniPathway" id="UPA00560"/>
<evidence type="ECO:0000256" key="4">
    <source>
        <dbReference type="ARBA" id="ARBA00024446"/>
    </source>
</evidence>
<dbReference type="PANTHER" id="PTHR39330:SF1">
    <property type="entry name" value="ETHANOLAMINE AMMONIA-LYASE SMALL SUBUNIT"/>
    <property type="match status" value="1"/>
</dbReference>
<dbReference type="InterPro" id="IPR042255">
    <property type="entry name" value="EutC_N"/>
</dbReference>
<dbReference type="AlphaFoldDB" id="A0A1G7KJ63"/>
<dbReference type="Gene3D" id="1.10.30.40">
    <property type="entry name" value="Ethanolamine ammonia-lyase light chain (EutC), N-terminal domain"/>
    <property type="match status" value="1"/>
</dbReference>
<dbReference type="InterPro" id="IPR009246">
    <property type="entry name" value="EutC"/>
</dbReference>
<comment type="subcellular location">
    <subcellularLocation>
        <location evidence="5">Bacterial microcompartment</location>
    </subcellularLocation>
</comment>
<dbReference type="EMBL" id="LT629690">
    <property type="protein sequence ID" value="SDF37232.1"/>
    <property type="molecule type" value="Genomic_DNA"/>
</dbReference>
<keyword evidence="7" id="KW-1185">Reference proteome</keyword>
<dbReference type="Proteomes" id="UP000182427">
    <property type="component" value="Chromosome I"/>
</dbReference>
<dbReference type="HAMAP" id="MF_00601">
    <property type="entry name" value="EutC"/>
    <property type="match status" value="1"/>
</dbReference>
<dbReference type="GO" id="GO:0008851">
    <property type="term" value="F:ethanolamine ammonia-lyase activity"/>
    <property type="evidence" value="ECO:0007669"/>
    <property type="project" value="UniProtKB-UniRule"/>
</dbReference>
<dbReference type="EC" id="4.3.1.7" evidence="5"/>
<gene>
    <name evidence="5" type="primary">eutC</name>
    <name evidence="6" type="ORF">SAMN05444167_2205</name>
</gene>
<evidence type="ECO:0000256" key="1">
    <source>
        <dbReference type="ARBA" id="ARBA00022628"/>
    </source>
</evidence>
<dbReference type="PANTHER" id="PTHR39330">
    <property type="entry name" value="ETHANOLAMINE AMMONIA-LYASE LIGHT CHAIN"/>
    <property type="match status" value="1"/>
</dbReference>
<feature type="binding site" evidence="5">
    <location>
        <position position="205"/>
    </location>
    <ligand>
        <name>adenosylcob(III)alamin</name>
        <dbReference type="ChEBI" id="CHEBI:18408"/>
    </ligand>
</feature>
<keyword evidence="4 5" id="KW-1283">Bacterial microcompartment</keyword>
<keyword evidence="1 5" id="KW-0846">Cobalamin</keyword>
<dbReference type="NCBIfam" id="NF003971">
    <property type="entry name" value="PRK05465.1"/>
    <property type="match status" value="1"/>
</dbReference>
<organism evidence="6 7">
    <name type="scientific">Terriglobus roseus</name>
    <dbReference type="NCBI Taxonomy" id="392734"/>
    <lineage>
        <taxon>Bacteria</taxon>
        <taxon>Pseudomonadati</taxon>
        <taxon>Acidobacteriota</taxon>
        <taxon>Terriglobia</taxon>
        <taxon>Terriglobales</taxon>
        <taxon>Acidobacteriaceae</taxon>
        <taxon>Terriglobus</taxon>
    </lineage>
</organism>
<dbReference type="Pfam" id="PF05985">
    <property type="entry name" value="EutC"/>
    <property type="match status" value="1"/>
</dbReference>
<comment type="cofactor">
    <cofactor evidence="5">
        <name>adenosylcob(III)alamin</name>
        <dbReference type="ChEBI" id="CHEBI:18408"/>
    </cofactor>
    <text evidence="5">Binds between the large and small subunits.</text>
</comment>
<dbReference type="GO" id="GO:0006520">
    <property type="term" value="P:amino acid metabolic process"/>
    <property type="evidence" value="ECO:0007669"/>
    <property type="project" value="InterPro"/>
</dbReference>
<comment type="function">
    <text evidence="5">Catalyzes the deamination of various vicinal amino-alcohols to oxo compounds. Allows this organism to utilize ethanolamine as the sole source of nitrogen and carbon in the presence of external vitamin B12.</text>
</comment>
<dbReference type="InterPro" id="IPR042251">
    <property type="entry name" value="EutC_C"/>
</dbReference>
<keyword evidence="2 5" id="KW-0456">Lyase</keyword>
<feature type="binding site" evidence="5">
    <location>
        <position position="155"/>
    </location>
    <ligand>
        <name>adenosylcob(III)alamin</name>
        <dbReference type="ChEBI" id="CHEBI:18408"/>
    </ligand>
</feature>
<comment type="pathway">
    <text evidence="5">Amine and polyamine degradation; ethanolamine degradation.</text>
</comment>
<evidence type="ECO:0000256" key="3">
    <source>
        <dbReference type="ARBA" id="ARBA00023285"/>
    </source>
</evidence>
<dbReference type="OrthoDB" id="114248at2"/>
<reference evidence="6 7" key="1">
    <citation type="submission" date="2016-10" db="EMBL/GenBank/DDBJ databases">
        <authorList>
            <person name="de Groot N.N."/>
        </authorList>
    </citation>
    <scope>NUCLEOTIDE SEQUENCE [LARGE SCALE GENOMIC DNA]</scope>
    <source>
        <strain evidence="6 7">GAS232</strain>
    </source>
</reference>
<keyword evidence="3 5" id="KW-0170">Cobalt</keyword>
<comment type="subunit">
    <text evidence="5">The basic unit is a heterodimer which dimerizes to form tetramers. The heterotetramers trimerize; 6 large subunits form a core ring with 6 small subunits projecting outwards.</text>
</comment>